<dbReference type="EMBL" id="SDGZ01000028">
    <property type="protein sequence ID" value="TYC47868.1"/>
    <property type="molecule type" value="Genomic_DNA"/>
</dbReference>
<proteinExistence type="predicted"/>
<dbReference type="OrthoDB" id="2224745at2"/>
<accession>A0A6C2C1K1</accession>
<dbReference type="AlphaFoldDB" id="A0A6C2C1K1"/>
<evidence type="ECO:0000313" key="2">
    <source>
        <dbReference type="Proteomes" id="UP000371977"/>
    </source>
</evidence>
<gene>
    <name evidence="1" type="ORF">ESZ50_10970</name>
</gene>
<evidence type="ECO:0008006" key="3">
    <source>
        <dbReference type="Google" id="ProtNLM"/>
    </source>
</evidence>
<dbReference type="RefSeq" id="WP_148623930.1">
    <property type="nucleotide sequence ID" value="NZ_SDGZ01000028.1"/>
</dbReference>
<reference evidence="1 2" key="1">
    <citation type="submission" date="2019-01" db="EMBL/GenBank/DDBJ databases">
        <title>Weissella sp. nov., a novel lactic acid bacterium isolated from animal feces.</title>
        <authorList>
            <person name="Wang L.-T."/>
        </authorList>
    </citation>
    <scope>NUCLEOTIDE SEQUENCE [LARGE SCALE GENOMIC DNA]</scope>
    <source>
        <strain evidence="1 2">8H-2</strain>
    </source>
</reference>
<comment type="caution">
    <text evidence="1">The sequence shown here is derived from an EMBL/GenBank/DDBJ whole genome shotgun (WGS) entry which is preliminary data.</text>
</comment>
<sequence length="87" mass="9420">MGKIASNLNAANSSITSLQRVSEEKFGNFSLSSSNLKGMETGVKVSNKLLDNINKLTSSVKKQADKFPQIAKIIEARDNDQASKFGE</sequence>
<evidence type="ECO:0000313" key="1">
    <source>
        <dbReference type="EMBL" id="TYC47868.1"/>
    </source>
</evidence>
<keyword evidence="2" id="KW-1185">Reference proteome</keyword>
<protein>
    <recommendedName>
        <fullName evidence="3">TIGR04197 family type VII secretion effector</fullName>
    </recommendedName>
</protein>
<dbReference type="Proteomes" id="UP000371977">
    <property type="component" value="Unassembled WGS sequence"/>
</dbReference>
<name>A0A6C2C1K1_9LACO</name>
<organism evidence="1 2">
    <name type="scientific">Weissella muntiaci</name>
    <dbReference type="NCBI Taxonomy" id="2508881"/>
    <lineage>
        <taxon>Bacteria</taxon>
        <taxon>Bacillati</taxon>
        <taxon>Bacillota</taxon>
        <taxon>Bacilli</taxon>
        <taxon>Lactobacillales</taxon>
        <taxon>Lactobacillaceae</taxon>
        <taxon>Weissella</taxon>
    </lineage>
</organism>